<proteinExistence type="predicted"/>
<evidence type="ECO:0000313" key="1">
    <source>
        <dbReference type="EMBL" id="CAB4166468.1"/>
    </source>
</evidence>
<sequence length="802" mass="87581">MSTKDCIQTISQAVGRRLSDQEIMNISDEVEARITKKVNAGQSRFDAAAAAGRELAGEELLAALIEKRSAAINIRVRQAVDLRIVPGKEADGIRAILTGAHGIFEGAARSIDALRHEMRGRRVGGMMADLKRDGLLGALARRDKGFDRDVATELWALRDPASARPTHNPQAYATAQILNKYQEALRGDLNAAGAWIGKQENYVVRQSHDMLKVRGAGDTAAFEAWRAAIEPKLDARTFEGRPDRTKFLSQVWEALSSGEHETSSSEVLAGFNGPGSLAKRVSHERLLHFKSADAWFDYNEQFGKGGVIDAVHSAIESGTRDLALMRTLGTNPEAMYQAVRDQAITAARDRRDSKMVERLRSQTNDKIMAVLTGQADIPASTTLAKIGSTVRVIESMTKLGGVVLSSVPDLAVNAAMLRHNGVPLFEAYARQMHGLLPMGPERREIADMLGVGINHMLGNVMHRFQAEDGALGKMSAAARTFYKLTGLTYWTDSLKASSGLMLSSNLAEHVNTAFGSLNPRWQATLRRYGIDEGDWAKLAAEKQIAADGRHYVLPAHFQDQVLAEKIGTYITDQVRVGMTEPTAGNRVTATLGTQRGTPAGEAARLMMQFKQYTITYLDRTVGRELRDNASGGLRGMDVGGIAHLIVATTALGYLSMTLKEIAKGRNPRSPESGGDYAKLVGAALVQGGGLGIYGDFLFGENNRMGGGLAATIFGPTAGTLTDWHRVWTSTLHQDGHPLAEAFGAVKNSTPFLNLFYTRIVLDHLVLFRMQEWANPGYMRRYEQRVKKENKQTFWLSPSATAF</sequence>
<organism evidence="1">
    <name type="scientific">uncultured Caudovirales phage</name>
    <dbReference type="NCBI Taxonomy" id="2100421"/>
    <lineage>
        <taxon>Viruses</taxon>
        <taxon>Duplodnaviria</taxon>
        <taxon>Heunggongvirae</taxon>
        <taxon>Uroviricota</taxon>
        <taxon>Caudoviricetes</taxon>
        <taxon>Peduoviridae</taxon>
        <taxon>Maltschvirus</taxon>
        <taxon>Maltschvirus maltsch</taxon>
    </lineage>
</organism>
<name>A0A6J5PB64_9CAUD</name>
<accession>A0A6J5PB64</accession>
<dbReference type="EMBL" id="LR796786">
    <property type="protein sequence ID" value="CAB4166468.1"/>
    <property type="molecule type" value="Genomic_DNA"/>
</dbReference>
<gene>
    <name evidence="1" type="ORF">UFOVP843_31</name>
    <name evidence="2" type="ORF">UFOVP936_3</name>
</gene>
<evidence type="ECO:0000313" key="2">
    <source>
        <dbReference type="EMBL" id="CAB4172407.1"/>
    </source>
</evidence>
<protein>
    <submittedName>
        <fullName evidence="1">Structural protein</fullName>
    </submittedName>
</protein>
<reference evidence="1" key="1">
    <citation type="submission" date="2020-04" db="EMBL/GenBank/DDBJ databases">
        <authorList>
            <person name="Chiriac C."/>
            <person name="Salcher M."/>
            <person name="Ghai R."/>
            <person name="Kavagutti S V."/>
        </authorList>
    </citation>
    <scope>NUCLEOTIDE SEQUENCE</scope>
</reference>
<dbReference type="EMBL" id="LR796882">
    <property type="protein sequence ID" value="CAB4172407.1"/>
    <property type="molecule type" value="Genomic_DNA"/>
</dbReference>